<feature type="region of interest" description="Disordered" evidence="7">
    <location>
        <begin position="838"/>
        <end position="860"/>
    </location>
</feature>
<evidence type="ECO:0000256" key="3">
    <source>
        <dbReference type="ARBA" id="ARBA00022603"/>
    </source>
</evidence>
<organism evidence="10">
    <name type="scientific">freshwater metagenome</name>
    <dbReference type="NCBI Taxonomy" id="449393"/>
    <lineage>
        <taxon>unclassified sequences</taxon>
        <taxon>metagenomes</taxon>
        <taxon>ecological metagenomes</taxon>
    </lineage>
</organism>
<dbReference type="AlphaFoldDB" id="A0A6J6BTY5"/>
<dbReference type="InterPro" id="IPR036804">
    <property type="entry name" value="CheR_N_sf"/>
</dbReference>
<dbReference type="GO" id="GO:0008983">
    <property type="term" value="F:protein-glutamate O-methyltransferase activity"/>
    <property type="evidence" value="ECO:0007669"/>
    <property type="project" value="UniProtKB-EC"/>
</dbReference>
<dbReference type="SUPFAM" id="SSF55785">
    <property type="entry name" value="PYP-like sensor domain (PAS domain)"/>
    <property type="match status" value="1"/>
</dbReference>
<dbReference type="Gene3D" id="3.30.450.20">
    <property type="entry name" value="PAS domain"/>
    <property type="match status" value="1"/>
</dbReference>
<reference evidence="10" key="1">
    <citation type="submission" date="2020-05" db="EMBL/GenBank/DDBJ databases">
        <authorList>
            <person name="Chiriac C."/>
            <person name="Salcher M."/>
            <person name="Ghai R."/>
            <person name="Kavagutti S V."/>
        </authorList>
    </citation>
    <scope>NUCLEOTIDE SEQUENCE</scope>
</reference>
<dbReference type="SUPFAM" id="SSF47757">
    <property type="entry name" value="Chemotaxis receptor methyltransferase CheR, N-terminal domain"/>
    <property type="match status" value="1"/>
</dbReference>
<dbReference type="PROSITE" id="PS50122">
    <property type="entry name" value="CHEB"/>
    <property type="match status" value="1"/>
</dbReference>
<dbReference type="Gene3D" id="3.40.50.180">
    <property type="entry name" value="Methylesterase CheB, C-terminal domain"/>
    <property type="match status" value="1"/>
</dbReference>
<evidence type="ECO:0000256" key="4">
    <source>
        <dbReference type="ARBA" id="ARBA00022679"/>
    </source>
</evidence>
<comment type="catalytic activity">
    <reaction evidence="1">
        <text>L-glutamyl-[protein] + S-adenosyl-L-methionine = [protein]-L-glutamate 5-O-methyl ester + S-adenosyl-L-homocysteine</text>
        <dbReference type="Rhea" id="RHEA:24452"/>
        <dbReference type="Rhea" id="RHEA-COMP:10208"/>
        <dbReference type="Rhea" id="RHEA-COMP:10311"/>
        <dbReference type="ChEBI" id="CHEBI:29973"/>
        <dbReference type="ChEBI" id="CHEBI:57856"/>
        <dbReference type="ChEBI" id="CHEBI:59789"/>
        <dbReference type="ChEBI" id="CHEBI:82795"/>
        <dbReference type="EC" id="2.1.1.80"/>
    </reaction>
</comment>
<feature type="domain" description="CheB-type methylesterase" evidence="8">
    <location>
        <begin position="1"/>
        <end position="166"/>
    </location>
</feature>
<dbReference type="PROSITE" id="PS50123">
    <property type="entry name" value="CHER"/>
    <property type="match status" value="1"/>
</dbReference>
<evidence type="ECO:0000313" key="10">
    <source>
        <dbReference type="EMBL" id="CAB4542482.1"/>
    </source>
</evidence>
<dbReference type="PANTHER" id="PTHR24422">
    <property type="entry name" value="CHEMOTAXIS PROTEIN METHYLTRANSFERASE"/>
    <property type="match status" value="1"/>
</dbReference>
<dbReference type="InterPro" id="IPR050903">
    <property type="entry name" value="Bact_Chemotaxis_MeTrfase"/>
</dbReference>
<dbReference type="CDD" id="cd02440">
    <property type="entry name" value="AdoMet_MTases"/>
    <property type="match status" value="1"/>
</dbReference>
<dbReference type="Pfam" id="PF01339">
    <property type="entry name" value="CheB_methylest"/>
    <property type="match status" value="1"/>
</dbReference>
<feature type="coiled-coil region" evidence="6">
    <location>
        <begin position="635"/>
        <end position="729"/>
    </location>
</feature>
<evidence type="ECO:0000256" key="2">
    <source>
        <dbReference type="ARBA" id="ARBA00012534"/>
    </source>
</evidence>
<dbReference type="InterPro" id="IPR035965">
    <property type="entry name" value="PAS-like_dom_sf"/>
</dbReference>
<dbReference type="Gene3D" id="1.10.155.10">
    <property type="entry name" value="Chemotaxis receptor methyltransferase CheR, N-terminal domain"/>
    <property type="match status" value="1"/>
</dbReference>
<dbReference type="EMBL" id="CAEZSR010000008">
    <property type="protein sequence ID" value="CAB4542482.1"/>
    <property type="molecule type" value="Genomic_DNA"/>
</dbReference>
<keyword evidence="6" id="KW-0175">Coiled coil</keyword>
<dbReference type="Pfam" id="PF01739">
    <property type="entry name" value="CheR"/>
    <property type="match status" value="1"/>
</dbReference>
<dbReference type="EC" id="2.1.1.80" evidence="2"/>
<dbReference type="GO" id="GO:0000156">
    <property type="term" value="F:phosphorelay response regulator activity"/>
    <property type="evidence" value="ECO:0007669"/>
    <property type="project" value="InterPro"/>
</dbReference>
<dbReference type="InterPro" id="IPR022641">
    <property type="entry name" value="CheR_N"/>
</dbReference>
<dbReference type="InterPro" id="IPR022642">
    <property type="entry name" value="CheR_C"/>
</dbReference>
<dbReference type="GO" id="GO:0032259">
    <property type="term" value="P:methylation"/>
    <property type="evidence" value="ECO:0007669"/>
    <property type="project" value="UniProtKB-KW"/>
</dbReference>
<dbReference type="Pfam" id="PF03705">
    <property type="entry name" value="CheR_N"/>
    <property type="match status" value="1"/>
</dbReference>
<protein>
    <recommendedName>
        <fullName evidence="2">protein-glutamate O-methyltransferase</fullName>
        <ecNumber evidence="2">2.1.1.80</ecNumber>
    </recommendedName>
</protein>
<dbReference type="GO" id="GO:0008984">
    <property type="term" value="F:protein-glutamate methylesterase activity"/>
    <property type="evidence" value="ECO:0007669"/>
    <property type="project" value="InterPro"/>
</dbReference>
<feature type="domain" description="CheR-type methyltransferase" evidence="9">
    <location>
        <begin position="198"/>
        <end position="441"/>
    </location>
</feature>
<sequence length="860" mass="93480">MSSLLDHLGSPRHLTVVVVMHLDPTHEGGLAGVLARHTELPVHAVADRARLEPGQVLVIPPDRDLDVEGDELRLSPPGEPRGRRLPIDHFFRSLAQAHRARSIGVVLSGTGSDGTDGLRAIRAVGGLTLAQVPETAMFDAMPRSAIEAGVVDLVAPIDELAGVLVAGQIDDASRGADAGTGPMVGSGSDVGPSTTVDDVMRIVELLESRTGRDLSLHKRSSIARRIDRRMLSHQLASIADYLRLVTRMPEELDVLADDLLIGVTSFFRDPEVWTALRDDVLPGLLAEAVQAGGVVRVWTPACSTGEEAYTVAMTFREAMDRISPRPRVRLRIFATDVDPVAIEHARSGRYPRAIEADVSPERLARFFVESDGGYRIAPDIRELVVFAQQDLTTDPPFTRIDLITCRNLLIYFEPELQRRILPLFHHALQPGGVLVLGTAESCSAAPDLFEPVVGRARIMRRRHVPTSPRAFELPFPAVNRASVAPRPVVRGTDPSTLQAVVEELLRRTFAPSAVLATATGDVVFVNGRTGRYLEPPVGKASLDLIAMTRESLRAAVAQAFRTARRQRSSCSLRAVNTDADPPTVVEITATPVTEPPEASSMVLVVFSEIGAIDDSGGTVDGEGADRDGGPPTAGASALADELAAAQAELRAASEEVQIAKQEMSSMNEELQSANEELQSANEELQAANEELMRSKEEMQSMNEELRTINLELQARVDELVQQSDDMRNLLDSTDIATLFLDSGLGVRRFTPKVTEMFNLIPSDIGRAITDLTTRLVYPELSADVSSVLRDFTPVQREVTDEAGRWFSVRVMPYRTQDRRIDGTVLTFTDITDAKQRELRTASDGLDQRPVGGPTESGDDA</sequence>
<dbReference type="CDD" id="cd16434">
    <property type="entry name" value="CheB-CheR_fusion"/>
    <property type="match status" value="1"/>
</dbReference>
<dbReference type="PANTHER" id="PTHR24422:SF27">
    <property type="entry name" value="PROTEIN-GLUTAMATE O-METHYLTRANSFERASE"/>
    <property type="match status" value="1"/>
</dbReference>
<dbReference type="InterPro" id="IPR029063">
    <property type="entry name" value="SAM-dependent_MTases_sf"/>
</dbReference>
<evidence type="ECO:0000256" key="6">
    <source>
        <dbReference type="SAM" id="Coils"/>
    </source>
</evidence>
<dbReference type="InterPro" id="IPR035909">
    <property type="entry name" value="CheB_C"/>
</dbReference>
<name>A0A6J6BTY5_9ZZZZ</name>
<dbReference type="InterPro" id="IPR000780">
    <property type="entry name" value="CheR_MeTrfase"/>
</dbReference>
<feature type="region of interest" description="Disordered" evidence="7">
    <location>
        <begin position="614"/>
        <end position="635"/>
    </location>
</feature>
<dbReference type="InterPro" id="IPR000673">
    <property type="entry name" value="Sig_transdc_resp-reg_Me-estase"/>
</dbReference>
<evidence type="ECO:0000256" key="7">
    <source>
        <dbReference type="SAM" id="MobiDB-lite"/>
    </source>
</evidence>
<dbReference type="GO" id="GO:0005737">
    <property type="term" value="C:cytoplasm"/>
    <property type="evidence" value="ECO:0007669"/>
    <property type="project" value="InterPro"/>
</dbReference>
<keyword evidence="4" id="KW-0808">Transferase</keyword>
<gene>
    <name evidence="10" type="ORF">UFOPK1493_00407</name>
</gene>
<evidence type="ECO:0000256" key="1">
    <source>
        <dbReference type="ARBA" id="ARBA00001541"/>
    </source>
</evidence>
<keyword evidence="3" id="KW-0489">Methyltransferase</keyword>
<dbReference type="GO" id="GO:0006935">
    <property type="term" value="P:chemotaxis"/>
    <property type="evidence" value="ECO:0007669"/>
    <property type="project" value="InterPro"/>
</dbReference>
<dbReference type="Gene3D" id="1.10.287.620">
    <property type="entry name" value="Helix Hairpins"/>
    <property type="match status" value="1"/>
</dbReference>
<dbReference type="Gene3D" id="3.40.50.150">
    <property type="entry name" value="Vaccinia Virus protein VP39"/>
    <property type="match status" value="1"/>
</dbReference>
<evidence type="ECO:0000256" key="5">
    <source>
        <dbReference type="ARBA" id="ARBA00022691"/>
    </source>
</evidence>
<dbReference type="SMART" id="SM00138">
    <property type="entry name" value="MeTrc"/>
    <property type="match status" value="1"/>
</dbReference>
<keyword evidence="5" id="KW-0949">S-adenosyl-L-methionine</keyword>
<dbReference type="PRINTS" id="PR00996">
    <property type="entry name" value="CHERMTFRASE"/>
</dbReference>
<dbReference type="Pfam" id="PF13596">
    <property type="entry name" value="PAS_10"/>
    <property type="match status" value="1"/>
</dbReference>
<evidence type="ECO:0000259" key="9">
    <source>
        <dbReference type="PROSITE" id="PS50123"/>
    </source>
</evidence>
<dbReference type="SUPFAM" id="SSF52738">
    <property type="entry name" value="Methylesterase CheB, C-terminal domain"/>
    <property type="match status" value="1"/>
</dbReference>
<evidence type="ECO:0000259" key="8">
    <source>
        <dbReference type="PROSITE" id="PS50122"/>
    </source>
</evidence>
<accession>A0A6J6BTY5</accession>
<dbReference type="SUPFAM" id="SSF53335">
    <property type="entry name" value="S-adenosyl-L-methionine-dependent methyltransferases"/>
    <property type="match status" value="1"/>
</dbReference>
<proteinExistence type="predicted"/>